<dbReference type="SUPFAM" id="SSF54665">
    <property type="entry name" value="CO dehydrogenase molybdoprotein N-domain-like"/>
    <property type="match status" value="1"/>
</dbReference>
<dbReference type="AlphaFoldDB" id="A0A8I6RUK7"/>
<feature type="binding site" evidence="20">
    <location>
        <position position="739"/>
    </location>
    <ligand>
        <name>Mo-molybdopterin</name>
        <dbReference type="ChEBI" id="CHEBI:71302"/>
    </ligand>
    <ligandPart>
        <name>Mo</name>
        <dbReference type="ChEBI" id="CHEBI:28685"/>
    </ligandPart>
</feature>
<comment type="catalytic activity">
    <reaction evidence="16">
        <text>indole-3-acetaldehyde + O2 + H2O = (indol-3-yl)acetate + H2O2 + H(+)</text>
        <dbReference type="Rhea" id="RHEA:16277"/>
        <dbReference type="ChEBI" id="CHEBI:15377"/>
        <dbReference type="ChEBI" id="CHEBI:15378"/>
        <dbReference type="ChEBI" id="CHEBI:15379"/>
        <dbReference type="ChEBI" id="CHEBI:16240"/>
        <dbReference type="ChEBI" id="CHEBI:18086"/>
        <dbReference type="ChEBI" id="CHEBI:30854"/>
        <dbReference type="EC" id="1.2.3.7"/>
    </reaction>
</comment>
<protein>
    <recommendedName>
        <fullName evidence="17">Indole-3-acetaldehyde oxidase</fullName>
    </recommendedName>
</protein>
<dbReference type="FunFam" id="3.30.465.10:FF:000013">
    <property type="entry name" value="Aldehyde oxidase"/>
    <property type="match status" value="1"/>
</dbReference>
<feature type="binding site" evidence="20">
    <location>
        <position position="882"/>
    </location>
    <ligand>
        <name>Mo-molybdopterin</name>
        <dbReference type="ChEBI" id="CHEBI:71302"/>
    </ligand>
    <ligandPart>
        <name>Mo</name>
        <dbReference type="ChEBI" id="CHEBI:28685"/>
    </ligandPart>
</feature>
<dbReference type="GO" id="GO:0050302">
    <property type="term" value="F:indole-3-acetaldehyde oxidase activity"/>
    <property type="evidence" value="ECO:0007669"/>
    <property type="project" value="UniProtKB-EC"/>
</dbReference>
<evidence type="ECO:0000256" key="19">
    <source>
        <dbReference type="PIRSR" id="PIRSR000127-2"/>
    </source>
</evidence>
<evidence type="ECO:0000313" key="25">
    <source>
        <dbReference type="Proteomes" id="UP000494040"/>
    </source>
</evidence>
<dbReference type="Gene3D" id="3.90.1170.50">
    <property type="entry name" value="Aldehyde oxidase/xanthine dehydrogenase, a/b hammerhead"/>
    <property type="match status" value="1"/>
</dbReference>
<dbReference type="SUPFAM" id="SSF47741">
    <property type="entry name" value="CO dehydrogenase ISP C-domain like"/>
    <property type="match status" value="1"/>
</dbReference>
<dbReference type="Pfam" id="PF20256">
    <property type="entry name" value="MoCoBD_2"/>
    <property type="match status" value="1"/>
</dbReference>
<keyword evidence="10" id="KW-0560">Oxidoreductase</keyword>
<keyword evidence="6" id="KW-0285">Flavoprotein</keyword>
<organism evidence="24 25">
    <name type="scientific">Cimex lectularius</name>
    <name type="common">Bed bug</name>
    <name type="synonym">Acanthia lectularia</name>
    <dbReference type="NCBI Taxonomy" id="79782"/>
    <lineage>
        <taxon>Eukaryota</taxon>
        <taxon>Metazoa</taxon>
        <taxon>Ecdysozoa</taxon>
        <taxon>Arthropoda</taxon>
        <taxon>Hexapoda</taxon>
        <taxon>Insecta</taxon>
        <taxon>Pterygota</taxon>
        <taxon>Neoptera</taxon>
        <taxon>Paraneoptera</taxon>
        <taxon>Hemiptera</taxon>
        <taxon>Heteroptera</taxon>
        <taxon>Panheteroptera</taxon>
        <taxon>Cimicomorpha</taxon>
        <taxon>Cimicidae</taxon>
        <taxon>Cimex</taxon>
    </lineage>
</organism>
<dbReference type="RefSeq" id="XP_014251130.1">
    <property type="nucleotide sequence ID" value="XM_014395644.1"/>
</dbReference>
<evidence type="ECO:0000256" key="4">
    <source>
        <dbReference type="ARBA" id="ARBA00011738"/>
    </source>
</evidence>
<feature type="binding site" evidence="20">
    <location>
        <position position="51"/>
    </location>
    <ligand>
        <name>[2Fe-2S] cluster</name>
        <dbReference type="ChEBI" id="CHEBI:190135"/>
        <label>1</label>
    </ligand>
</feature>
<dbReference type="InterPro" id="IPR016169">
    <property type="entry name" value="FAD-bd_PCMH_sub2"/>
</dbReference>
<evidence type="ECO:0000256" key="10">
    <source>
        <dbReference type="ARBA" id="ARBA00023002"/>
    </source>
</evidence>
<comment type="cofactor">
    <cofactor evidence="15">
        <name>[2Fe-2S] cluster</name>
        <dbReference type="ChEBI" id="CHEBI:190135"/>
    </cofactor>
</comment>
<dbReference type="InterPro" id="IPR006058">
    <property type="entry name" value="2Fe2S_fd_BS"/>
</dbReference>
<dbReference type="PANTHER" id="PTHR11908:SF132">
    <property type="entry name" value="ALDEHYDE OXIDASE 1-RELATED"/>
    <property type="match status" value="1"/>
</dbReference>
<feature type="domain" description="2Fe-2S ferredoxin-type" evidence="22">
    <location>
        <begin position="3"/>
        <end position="91"/>
    </location>
</feature>
<comment type="subunit">
    <text evidence="4">Homodimer.</text>
</comment>
<dbReference type="SUPFAM" id="SSF56176">
    <property type="entry name" value="FAD-binding/transporter-associated domain-like"/>
    <property type="match status" value="1"/>
</dbReference>
<feature type="binding site" evidence="20">
    <location>
        <position position="48"/>
    </location>
    <ligand>
        <name>[2Fe-2S] cluster</name>
        <dbReference type="ChEBI" id="CHEBI:190135"/>
        <label>1</label>
    </ligand>
</feature>
<dbReference type="Pfam" id="PF03450">
    <property type="entry name" value="CO_deh_flav_C"/>
    <property type="match status" value="1"/>
</dbReference>
<evidence type="ECO:0000256" key="17">
    <source>
        <dbReference type="ARBA" id="ARBA00072265"/>
    </source>
</evidence>
<evidence type="ECO:0000313" key="24">
    <source>
        <dbReference type="EnsemblMetazoa" id="XP_014251130.1"/>
    </source>
</evidence>
<dbReference type="InterPro" id="IPR016166">
    <property type="entry name" value="FAD-bd_PCMH"/>
</dbReference>
<dbReference type="GeneID" id="106667598"/>
<dbReference type="InterPro" id="IPR036683">
    <property type="entry name" value="CO_DH_flav_C_dom_sf"/>
</dbReference>
<dbReference type="InterPro" id="IPR046867">
    <property type="entry name" value="AldOxase/xan_DH_MoCoBD2"/>
</dbReference>
<dbReference type="InterPro" id="IPR036884">
    <property type="entry name" value="2Fe-2S-bd_dom_sf"/>
</dbReference>
<dbReference type="Gene3D" id="3.30.365.10">
    <property type="entry name" value="Aldehyde oxidase/xanthine dehydrogenase, molybdopterin binding domain"/>
    <property type="match status" value="4"/>
</dbReference>
<dbReference type="Gene3D" id="1.10.150.120">
    <property type="entry name" value="[2Fe-2S]-binding domain"/>
    <property type="match status" value="1"/>
</dbReference>
<keyword evidence="8 20" id="KW-0479">Metal-binding</keyword>
<evidence type="ECO:0000256" key="21">
    <source>
        <dbReference type="SAM" id="MobiDB-lite"/>
    </source>
</evidence>
<dbReference type="Pfam" id="PF02738">
    <property type="entry name" value="MoCoBD_1"/>
    <property type="match status" value="1"/>
</dbReference>
<evidence type="ECO:0000256" key="7">
    <source>
        <dbReference type="ARBA" id="ARBA00022714"/>
    </source>
</evidence>
<dbReference type="InterPro" id="IPR036856">
    <property type="entry name" value="Ald_Oxase/Xan_DH_a/b_sf"/>
</dbReference>
<dbReference type="Proteomes" id="UP000494040">
    <property type="component" value="Unassembled WGS sequence"/>
</dbReference>
<dbReference type="Pfam" id="PF00941">
    <property type="entry name" value="FAD_binding_5"/>
    <property type="match status" value="1"/>
</dbReference>
<evidence type="ECO:0000256" key="5">
    <source>
        <dbReference type="ARBA" id="ARBA00022505"/>
    </source>
</evidence>
<dbReference type="InterPro" id="IPR037165">
    <property type="entry name" value="AldOxase/xan_DH_Mopterin-bd_sf"/>
</dbReference>
<evidence type="ECO:0000259" key="22">
    <source>
        <dbReference type="PROSITE" id="PS51085"/>
    </source>
</evidence>
<comment type="cofactor">
    <cofactor evidence="20">
        <name>[2Fe-2S] cluster</name>
        <dbReference type="ChEBI" id="CHEBI:190135"/>
    </cofactor>
    <text evidence="20">Binds 2 [2Fe-2S] clusters.</text>
</comment>
<dbReference type="FunFam" id="3.30.365.10:FF:000001">
    <property type="entry name" value="Xanthine dehydrogenase oxidase"/>
    <property type="match status" value="1"/>
</dbReference>
<dbReference type="PROSITE" id="PS51387">
    <property type="entry name" value="FAD_PCMH"/>
    <property type="match status" value="1"/>
</dbReference>
<dbReference type="InterPro" id="IPR036010">
    <property type="entry name" value="2Fe-2S_ferredoxin-like_sf"/>
</dbReference>
<dbReference type="Pfam" id="PF00111">
    <property type="entry name" value="Fer2"/>
    <property type="match status" value="1"/>
</dbReference>
<feature type="binding site" evidence="20">
    <location>
        <position position="150"/>
    </location>
    <ligand>
        <name>[2Fe-2S] cluster</name>
        <dbReference type="ChEBI" id="CHEBI:190135"/>
        <label>2</label>
    </ligand>
</feature>
<feature type="binding site" evidence="20">
    <location>
        <position position="770"/>
    </location>
    <ligand>
        <name>Mo-molybdopterin</name>
        <dbReference type="ChEBI" id="CHEBI:71302"/>
    </ligand>
    <ligandPart>
        <name>Mo</name>
        <dbReference type="ChEBI" id="CHEBI:28685"/>
    </ligandPart>
</feature>
<dbReference type="SUPFAM" id="SSF56003">
    <property type="entry name" value="Molybdenum cofactor-binding domain"/>
    <property type="match status" value="1"/>
</dbReference>
<feature type="binding site" evidence="20">
    <location>
        <position position="116"/>
    </location>
    <ligand>
        <name>[2Fe-2S] cluster</name>
        <dbReference type="ChEBI" id="CHEBI:190135"/>
        <label>2</label>
    </ligand>
</feature>
<evidence type="ECO:0000256" key="13">
    <source>
        <dbReference type="ARBA" id="ARBA00023027"/>
    </source>
</evidence>
<dbReference type="InterPro" id="IPR036318">
    <property type="entry name" value="FAD-bd_PCMH-like_sf"/>
</dbReference>
<sequence>MAEQFELTINGRKYRVRPDLPAETSLNTFLREEAHLTGTKFMCREGGCGACIVAVKSVDPVTKQEKNYAVNSCLLPVRSCHGLTVTTVEDIGNKQKGYHPVQLYLAKFNGTQCGFCSPGMVMNMYSLLIDNPGVKMKEVENSFGGNLCRCTGYRPIMDAFKALASDATVELKRAVGDIEDLLPCNGVCKKNCNGHCTDEARRPHRSTLPFRATLKNGELWYRPYSLMDVWEIFKIIENRPYILLGGNTAQGVEKPEVSPIVYIDLGRIVELRDYKISDSHLDIGANMTLTDAMALFSKESAKPGFAYLKVLSDHIDLVANVPVRNIGTLAGNLAIKHKNNKFPSDIFLILETVGAQVVVARADRSQPPIPLQDLLAKNLYKALIKRIILPRLPNDIYKVRTFKIMPRSQNVHALINAGFRFKLDNSGTILEKPSIVFGGVNHRFIHAVKTEEYFKGKKLLNDKVLSKGLEILSDELEPDNDPLKPSQAYRRKAALLLLYKFVLGIDPKSISTKNASGGMNLERRLGTGRQDRGTKPADWPENKNFPKLEGVIQASGEAEYVNDLPPFPGQLHGALVLAREAIGDIQSIDPSEALAMEGVVAFYSATDIPGTNNFMISNAYTYETEEIFSSGKILYAGQPVGVVVAENYELVLSAARKVKITYKNKAKPILSVKDVLQRNANSRIKPFKVSSEEKQRKHKSANKISGELELGQQYHFTMEPQSCVCVPVEDGLDVFSATQWMQNVQGPISKCLNLPENSINIQVRRIGGGFGCKITRSALIATACALAAYKLNRPVRMVLDIQTNMEAIGKRAAAYSQYEIGFDDDGKIEEAKIKVYSDNGCALNDPYDVLILSGIQNCYRSSDWNIDIYDVKTDNPSSAWMRAPGTLEGMLTTEQIMEHIATTIGKDPLSVRLNNFGEFPQLASMVDTIKKSSEYDLRSKEILKFNKDNRWRKRGISLIPMVFHLDYFVSYHAMMSIYADDGTVSLTTGGIEMGQGLNTKVAQVCAYALGIPLDMVKVKPTNCLTAPNDGMSGASITSDTCCHSVLKCCEIMAQRLAPIKKKLKNPTWEELIYKAFEESVDLNVSYMNAATELQGNDVFGVGVSEVEVDLLTGKHVILRTDILEDAGESLSPYIDLGQIEGAFVMGLGYMLTERIVTDATTGMNLTNRTWHYWPPGAKDIPADFRVNIARDMPNASGVLRSKSTGEPPICLAYSVVCAIRQALKAAREEVGLDKEWFNLDQPCTVEKILMSAKTPFNHLVL</sequence>
<dbReference type="FunFam" id="3.30.365.10:FF:000008">
    <property type="entry name" value="Aldehyde oxidase1"/>
    <property type="match status" value="1"/>
</dbReference>
<dbReference type="SMART" id="SM01008">
    <property type="entry name" value="Ald_Xan_dh_C"/>
    <property type="match status" value="1"/>
</dbReference>
<feature type="compositionally biased region" description="Basic and acidic residues" evidence="21">
    <location>
        <begin position="521"/>
        <end position="540"/>
    </location>
</feature>
<keyword evidence="14" id="KW-0576">Peroxisome</keyword>
<dbReference type="Gene3D" id="3.30.465.10">
    <property type="match status" value="1"/>
</dbReference>
<evidence type="ECO:0000256" key="16">
    <source>
        <dbReference type="ARBA" id="ARBA00052415"/>
    </source>
</evidence>
<keyword evidence="13" id="KW-0520">NAD</keyword>
<dbReference type="OrthoDB" id="6598667at2759"/>
<dbReference type="InterPro" id="IPR002888">
    <property type="entry name" value="2Fe-2S-bd"/>
</dbReference>
<dbReference type="InterPro" id="IPR002346">
    <property type="entry name" value="Mopterin_DH_FAD-bd"/>
</dbReference>
<feature type="binding site" evidence="19">
    <location>
        <position position="403"/>
    </location>
    <ligand>
        <name>FAD</name>
        <dbReference type="ChEBI" id="CHEBI:57692"/>
    </ligand>
</feature>
<dbReference type="GO" id="GO:0051537">
    <property type="term" value="F:2 iron, 2 sulfur cluster binding"/>
    <property type="evidence" value="ECO:0007669"/>
    <property type="project" value="UniProtKB-KW"/>
</dbReference>
<dbReference type="PANTHER" id="PTHR11908">
    <property type="entry name" value="XANTHINE DEHYDROGENASE"/>
    <property type="match status" value="1"/>
</dbReference>
<evidence type="ECO:0000256" key="8">
    <source>
        <dbReference type="ARBA" id="ARBA00022723"/>
    </source>
</evidence>
<dbReference type="InterPro" id="IPR012675">
    <property type="entry name" value="Beta-grasp_dom_sf"/>
</dbReference>
<dbReference type="FunFam" id="3.30.390.50:FF:000003">
    <property type="entry name" value="Aldehyde oxidase1"/>
    <property type="match status" value="1"/>
</dbReference>
<dbReference type="GO" id="GO:0005506">
    <property type="term" value="F:iron ion binding"/>
    <property type="evidence" value="ECO:0007669"/>
    <property type="project" value="InterPro"/>
</dbReference>
<dbReference type="Gene3D" id="3.30.390.50">
    <property type="entry name" value="CO dehydrogenase flavoprotein, C-terminal domain"/>
    <property type="match status" value="1"/>
</dbReference>
<dbReference type="FunFam" id="3.10.20.30:FF:000012">
    <property type="entry name" value="Xanthine dehydrogenase/oxidase"/>
    <property type="match status" value="1"/>
</dbReference>
<evidence type="ECO:0000259" key="23">
    <source>
        <dbReference type="PROSITE" id="PS51387"/>
    </source>
</evidence>
<keyword evidence="7 20" id="KW-0001">2Fe-2S</keyword>
<comment type="cofactor">
    <cofactor evidence="20">
        <name>Mo-molybdopterin</name>
        <dbReference type="ChEBI" id="CHEBI:71302"/>
    </cofactor>
    <text evidence="20">Binds 1 Mo-molybdopterin (Mo-MPT) cofactor per subunit.</text>
</comment>
<dbReference type="InterPro" id="IPR001041">
    <property type="entry name" value="2Fe-2S_ferredoxin-type"/>
</dbReference>
<evidence type="ECO:0000256" key="9">
    <source>
        <dbReference type="ARBA" id="ARBA00022827"/>
    </source>
</evidence>
<dbReference type="InterPro" id="IPR000674">
    <property type="entry name" value="Ald_Oxase/Xan_DH_a/b"/>
</dbReference>
<keyword evidence="9 19" id="KW-0274">FAD</keyword>
<reference evidence="24" key="1">
    <citation type="submission" date="2022-01" db="UniProtKB">
        <authorList>
            <consortium name="EnsemblMetazoa"/>
        </authorList>
    </citation>
    <scope>IDENTIFICATION</scope>
</reference>
<dbReference type="InterPro" id="IPR016208">
    <property type="entry name" value="Ald_Oxase/xanthine_DH-like"/>
</dbReference>
<dbReference type="GO" id="GO:0071949">
    <property type="term" value="F:FAD binding"/>
    <property type="evidence" value="ECO:0007669"/>
    <property type="project" value="InterPro"/>
</dbReference>
<evidence type="ECO:0000256" key="12">
    <source>
        <dbReference type="ARBA" id="ARBA00023014"/>
    </source>
</evidence>
<evidence type="ECO:0000256" key="20">
    <source>
        <dbReference type="PIRSR" id="PIRSR000127-3"/>
    </source>
</evidence>
<dbReference type="OMA" id="RPPEPGN"/>
<evidence type="ECO:0000256" key="1">
    <source>
        <dbReference type="ARBA" id="ARBA00001974"/>
    </source>
</evidence>
<dbReference type="KEGG" id="clec:106667598"/>
<evidence type="ECO:0000256" key="3">
    <source>
        <dbReference type="ARBA" id="ARBA00006849"/>
    </source>
</evidence>
<dbReference type="EnsemblMetazoa" id="XM_014395644.1">
    <property type="protein sequence ID" value="XP_014251130.1"/>
    <property type="gene ID" value="LOC106667598"/>
</dbReference>
<dbReference type="GO" id="GO:0005777">
    <property type="term" value="C:peroxisome"/>
    <property type="evidence" value="ECO:0007669"/>
    <property type="project" value="UniProtKB-SubCell"/>
</dbReference>
<feature type="region of interest" description="Disordered" evidence="21">
    <location>
        <begin position="516"/>
        <end position="540"/>
    </location>
</feature>
<feature type="binding site" evidence="20">
    <location>
        <position position="148"/>
    </location>
    <ligand>
        <name>[2Fe-2S] cluster</name>
        <dbReference type="ChEBI" id="CHEBI:190135"/>
        <label>2</label>
    </ligand>
</feature>
<keyword evidence="25" id="KW-1185">Reference proteome</keyword>
<keyword evidence="5 20" id="KW-0500">Molybdenum</keyword>
<evidence type="ECO:0000256" key="11">
    <source>
        <dbReference type="ARBA" id="ARBA00023004"/>
    </source>
</evidence>
<comment type="cofactor">
    <cofactor evidence="1 19">
        <name>FAD</name>
        <dbReference type="ChEBI" id="CHEBI:57692"/>
    </cofactor>
</comment>
<evidence type="ECO:0000256" key="18">
    <source>
        <dbReference type="PIRSR" id="PIRSR000127-1"/>
    </source>
</evidence>
<dbReference type="InterPro" id="IPR005107">
    <property type="entry name" value="CO_DH_flav_C"/>
</dbReference>
<dbReference type="SUPFAM" id="SSF54292">
    <property type="entry name" value="2Fe-2S ferredoxin-like"/>
    <property type="match status" value="1"/>
</dbReference>
<feature type="binding site" evidence="20">
    <location>
        <position position="73"/>
    </location>
    <ligand>
        <name>[2Fe-2S] cluster</name>
        <dbReference type="ChEBI" id="CHEBI:190135"/>
        <label>1</label>
    </ligand>
</feature>
<dbReference type="InterPro" id="IPR008274">
    <property type="entry name" value="AldOxase/xan_DH_MoCoBD1"/>
</dbReference>
<name>A0A8I6RUK7_CIMLE</name>
<keyword evidence="12 20" id="KW-0411">Iron-sulfur</keyword>
<evidence type="ECO:0000256" key="15">
    <source>
        <dbReference type="ARBA" id="ARBA00034078"/>
    </source>
</evidence>
<evidence type="ECO:0000256" key="2">
    <source>
        <dbReference type="ARBA" id="ARBA00004275"/>
    </source>
</evidence>
<feature type="domain" description="FAD-binding PCMH-type" evidence="23">
    <location>
        <begin position="213"/>
        <end position="394"/>
    </location>
</feature>
<feature type="binding site" evidence="20">
    <location>
        <position position="43"/>
    </location>
    <ligand>
        <name>[2Fe-2S] cluster</name>
        <dbReference type="ChEBI" id="CHEBI:190135"/>
        <label>1</label>
    </ligand>
</feature>
<dbReference type="PIRSF" id="PIRSF000127">
    <property type="entry name" value="Xanthine_DH"/>
    <property type="match status" value="1"/>
</dbReference>
<dbReference type="Pfam" id="PF01315">
    <property type="entry name" value="Ald_Xan_dh_C"/>
    <property type="match status" value="1"/>
</dbReference>
<dbReference type="PROSITE" id="PS00197">
    <property type="entry name" value="2FE2S_FER_1"/>
    <property type="match status" value="1"/>
</dbReference>
<feature type="binding site" evidence="20">
    <location>
        <position position="113"/>
    </location>
    <ligand>
        <name>[2Fe-2S] cluster</name>
        <dbReference type="ChEBI" id="CHEBI:190135"/>
        <label>2</label>
    </ligand>
</feature>
<dbReference type="SMART" id="SM01092">
    <property type="entry name" value="CO_deh_flav_C"/>
    <property type="match status" value="1"/>
</dbReference>
<feature type="binding site" evidence="20">
    <location>
        <position position="1034"/>
    </location>
    <ligand>
        <name>Mo-molybdopterin</name>
        <dbReference type="ChEBI" id="CHEBI:71302"/>
    </ligand>
    <ligandPart>
        <name>Mo</name>
        <dbReference type="ChEBI" id="CHEBI:28685"/>
    </ligandPart>
</feature>
<dbReference type="Gene3D" id="3.10.20.30">
    <property type="match status" value="1"/>
</dbReference>
<dbReference type="Pfam" id="PF01799">
    <property type="entry name" value="Fer2_2"/>
    <property type="match status" value="1"/>
</dbReference>
<proteinExistence type="inferred from homology"/>
<feature type="active site" description="Proton acceptor" evidence="18">
    <location>
        <position position="1206"/>
    </location>
</feature>
<evidence type="ECO:0000256" key="14">
    <source>
        <dbReference type="ARBA" id="ARBA00023140"/>
    </source>
</evidence>
<dbReference type="SUPFAM" id="SSF55447">
    <property type="entry name" value="CO dehydrogenase flavoprotein C-terminal domain-like"/>
    <property type="match status" value="1"/>
</dbReference>
<evidence type="ECO:0000256" key="6">
    <source>
        <dbReference type="ARBA" id="ARBA00022630"/>
    </source>
</evidence>
<comment type="subcellular location">
    <subcellularLocation>
        <location evidence="2">Peroxisome</location>
    </subcellularLocation>
</comment>
<comment type="similarity">
    <text evidence="3">Belongs to the xanthine dehydrogenase family.</text>
</comment>
<dbReference type="CDD" id="cd00207">
    <property type="entry name" value="fer2"/>
    <property type="match status" value="1"/>
</dbReference>
<dbReference type="PROSITE" id="PS51085">
    <property type="entry name" value="2FE2S_FER_2"/>
    <property type="match status" value="1"/>
</dbReference>
<accession>A0A8I6RUK7</accession>
<keyword evidence="11 20" id="KW-0408">Iron</keyword>